<dbReference type="AlphaFoldDB" id="A0A1F6PB21"/>
<feature type="transmembrane region" description="Helical" evidence="6">
    <location>
        <begin position="90"/>
        <end position="106"/>
    </location>
</feature>
<evidence type="ECO:0000313" key="8">
    <source>
        <dbReference type="EMBL" id="OGH93359.1"/>
    </source>
</evidence>
<comment type="subcellular location">
    <subcellularLocation>
        <location evidence="1">Cell membrane</location>
        <topology evidence="1">Multi-pass membrane protein</topology>
    </subcellularLocation>
</comment>
<gene>
    <name evidence="8" type="ORF">A2563_01995</name>
</gene>
<reference evidence="8 9" key="1">
    <citation type="journal article" date="2016" name="Nat. Commun.">
        <title>Thousands of microbial genomes shed light on interconnected biogeochemical processes in an aquifer system.</title>
        <authorList>
            <person name="Anantharaman K."/>
            <person name="Brown C.T."/>
            <person name="Hug L.A."/>
            <person name="Sharon I."/>
            <person name="Castelle C.J."/>
            <person name="Probst A.J."/>
            <person name="Thomas B.C."/>
            <person name="Singh A."/>
            <person name="Wilkins M.J."/>
            <person name="Karaoz U."/>
            <person name="Brodie E.L."/>
            <person name="Williams K.H."/>
            <person name="Hubbard S.S."/>
            <person name="Banfield J.F."/>
        </authorList>
    </citation>
    <scope>NUCLEOTIDE SEQUENCE [LARGE SCALE GENOMIC DNA]</scope>
</reference>
<evidence type="ECO:0000313" key="9">
    <source>
        <dbReference type="Proteomes" id="UP000176634"/>
    </source>
</evidence>
<evidence type="ECO:0000256" key="4">
    <source>
        <dbReference type="ARBA" id="ARBA00022989"/>
    </source>
</evidence>
<proteinExistence type="predicted"/>
<dbReference type="InterPro" id="IPR017850">
    <property type="entry name" value="Alkaline_phosphatase_core_sf"/>
</dbReference>
<keyword evidence="5 6" id="KW-0472">Membrane</keyword>
<dbReference type="GO" id="GO:0005886">
    <property type="term" value="C:plasma membrane"/>
    <property type="evidence" value="ECO:0007669"/>
    <property type="project" value="UniProtKB-SubCell"/>
</dbReference>
<feature type="domain" description="Sulfatase N-terminal" evidence="7">
    <location>
        <begin position="367"/>
        <end position="652"/>
    </location>
</feature>
<evidence type="ECO:0000256" key="2">
    <source>
        <dbReference type="ARBA" id="ARBA00022475"/>
    </source>
</evidence>
<keyword evidence="3 6" id="KW-0812">Transmembrane</keyword>
<protein>
    <recommendedName>
        <fullName evidence="7">Sulfatase N-terminal domain-containing protein</fullName>
    </recommendedName>
</protein>
<organism evidence="8 9">
    <name type="scientific">Candidatus Magasanikbacteria bacterium RIFOXYD1_FULL_40_23</name>
    <dbReference type="NCBI Taxonomy" id="1798705"/>
    <lineage>
        <taxon>Bacteria</taxon>
        <taxon>Candidatus Magasanikiibacteriota</taxon>
    </lineage>
</organism>
<dbReference type="Pfam" id="PF00884">
    <property type="entry name" value="Sulfatase"/>
    <property type="match status" value="1"/>
</dbReference>
<evidence type="ECO:0000256" key="1">
    <source>
        <dbReference type="ARBA" id="ARBA00004651"/>
    </source>
</evidence>
<accession>A0A1F6PB21</accession>
<dbReference type="InterPro" id="IPR050448">
    <property type="entry name" value="OpgB/LTA_synthase_biosynth"/>
</dbReference>
<dbReference type="EMBL" id="MFRA01000001">
    <property type="protein sequence ID" value="OGH93359.1"/>
    <property type="molecule type" value="Genomic_DNA"/>
</dbReference>
<feature type="transmembrane region" description="Helical" evidence="6">
    <location>
        <begin position="127"/>
        <end position="146"/>
    </location>
</feature>
<keyword evidence="4 6" id="KW-1133">Transmembrane helix</keyword>
<sequence length="741" mass="86381">MQSLAGAFVISAGWNWYHTKHKPYDRFFIYVLATWLVVFVGYRVFRWLYHFLTAKFNRHMFWQKEFGRFLDSLFFLSSLFFLVFFCRNQLFSVFVFLGLMGLFYYKTQAYLSHHPSAHEWKIVNKNVFTIIFFLFIMFSSFQYLAYRFANFDAYLKFYNIVLFRSWAMTMFWILGFVVSTLIFWKLRSPWRYFAVALWGISFVLLVCIWGINIGIMYFTGLYLSPLMLEVADGATGVASGTLTALLGAGILVILIIFGFVFRKIIHTYHSSSFRQWAYYSLALVAVSLFSLFGLSSFKNTPEFTVARNFYNFFLGVKTEAKLSPVLKEKMEKFGLFYNTDDFHLAHKEQAFAPSQVLLPEQFAINKPNVIIVFFESFSSRLTSVYNQNVVGLTPGLERMANDRDTTVFKKFYNASTPTINGIISQLCSFLPPTGYTEVEDNKNLQRLRLLCLPTILKNNGYKSATYITAVDKEFENKNSIFTSMDTDGIYGQDELKNIIKGAPLSWGYSDHQLYPAMWQLIEKKKQEPFLMMLSTVDTHAPYDLAQDMVMYRDGESNVLNSYRTADDAFAKFWKEFKQSKYYNNTIVVAVADHAVFPGAEIKKLFPPDADKLSFYDETMFMMYVPQNKLPKEVDMYSSSIDMAPTLLQVLNINTPNSFEGHSIFDDRNKYQNVLGMHEYGLYINQRLNEDRRDISYEIPSELKCEDEIASASTSTPLTLCEYLEFYKWKRQMFEQGRFWGK</sequence>
<dbReference type="SUPFAM" id="SSF53649">
    <property type="entry name" value="Alkaline phosphatase-like"/>
    <property type="match status" value="1"/>
</dbReference>
<feature type="transmembrane region" description="Helical" evidence="6">
    <location>
        <begin position="166"/>
        <end position="184"/>
    </location>
</feature>
<dbReference type="PANTHER" id="PTHR47371">
    <property type="entry name" value="LIPOTEICHOIC ACID SYNTHASE"/>
    <property type="match status" value="1"/>
</dbReference>
<keyword evidence="2" id="KW-1003">Cell membrane</keyword>
<dbReference type="STRING" id="1798705.A2563_01995"/>
<feature type="transmembrane region" description="Helical" evidence="6">
    <location>
        <begin position="27"/>
        <end position="45"/>
    </location>
</feature>
<dbReference type="PANTHER" id="PTHR47371:SF3">
    <property type="entry name" value="PHOSPHOGLYCEROL TRANSFERASE I"/>
    <property type="match status" value="1"/>
</dbReference>
<feature type="transmembrane region" description="Helical" evidence="6">
    <location>
        <begin position="242"/>
        <end position="264"/>
    </location>
</feature>
<feature type="transmembrane region" description="Helical" evidence="6">
    <location>
        <begin position="196"/>
        <end position="222"/>
    </location>
</feature>
<name>A0A1F6PB21_9BACT</name>
<dbReference type="CDD" id="cd16015">
    <property type="entry name" value="LTA_synthase"/>
    <property type="match status" value="1"/>
</dbReference>
<feature type="transmembrane region" description="Helical" evidence="6">
    <location>
        <begin position="276"/>
        <end position="297"/>
    </location>
</feature>
<evidence type="ECO:0000256" key="5">
    <source>
        <dbReference type="ARBA" id="ARBA00023136"/>
    </source>
</evidence>
<evidence type="ECO:0000256" key="3">
    <source>
        <dbReference type="ARBA" id="ARBA00022692"/>
    </source>
</evidence>
<evidence type="ECO:0000256" key="6">
    <source>
        <dbReference type="SAM" id="Phobius"/>
    </source>
</evidence>
<dbReference type="InterPro" id="IPR000917">
    <property type="entry name" value="Sulfatase_N"/>
</dbReference>
<dbReference type="Gene3D" id="3.40.720.10">
    <property type="entry name" value="Alkaline Phosphatase, subunit A"/>
    <property type="match status" value="1"/>
</dbReference>
<dbReference type="Proteomes" id="UP000176634">
    <property type="component" value="Unassembled WGS sequence"/>
</dbReference>
<feature type="transmembrane region" description="Helical" evidence="6">
    <location>
        <begin position="66"/>
        <end position="84"/>
    </location>
</feature>
<comment type="caution">
    <text evidence="8">The sequence shown here is derived from an EMBL/GenBank/DDBJ whole genome shotgun (WGS) entry which is preliminary data.</text>
</comment>
<evidence type="ECO:0000259" key="7">
    <source>
        <dbReference type="Pfam" id="PF00884"/>
    </source>
</evidence>